<dbReference type="Pfam" id="PF01900">
    <property type="entry name" value="RNase_P_Rpp14"/>
    <property type="match status" value="1"/>
</dbReference>
<evidence type="ECO:0000256" key="4">
    <source>
        <dbReference type="ARBA" id="ARBA00012179"/>
    </source>
</evidence>
<dbReference type="InterPro" id="IPR038085">
    <property type="entry name" value="Rnp2-like_sf"/>
</dbReference>
<organism evidence="10 11">
    <name type="scientific">Thyridium curvatum</name>
    <dbReference type="NCBI Taxonomy" id="1093900"/>
    <lineage>
        <taxon>Eukaryota</taxon>
        <taxon>Fungi</taxon>
        <taxon>Dikarya</taxon>
        <taxon>Ascomycota</taxon>
        <taxon>Pezizomycotina</taxon>
        <taxon>Sordariomycetes</taxon>
        <taxon>Sordariomycetidae</taxon>
        <taxon>Thyridiales</taxon>
        <taxon>Thyridiaceae</taxon>
        <taxon>Thyridium</taxon>
    </lineage>
</organism>
<keyword evidence="5" id="KW-0819">tRNA processing</keyword>
<sequence length="185" mass="20255">MVRVKERYLLVNILYPASLQTNAKVPDFVALSQPTTDHLTPQLLVRGIKAEIRALFGDYGAGAVERNLAVKYLSHATSTFILRVSRDHYRLLWAALTFMNAVPVKNGKDCTFKVVRVSGTIRKVEEEAIRRARAMILAAQDEMAGKAPGSLSALFGSRDLATDATVGMDVDSSSDLDEGEIEDEG</sequence>
<evidence type="ECO:0000256" key="6">
    <source>
        <dbReference type="ARBA" id="ARBA00022801"/>
    </source>
</evidence>
<dbReference type="AlphaFoldDB" id="A0A507B067"/>
<dbReference type="GO" id="GO:0030681">
    <property type="term" value="C:multimeric ribonuclease P complex"/>
    <property type="evidence" value="ECO:0007669"/>
    <property type="project" value="TreeGrafter"/>
</dbReference>
<comment type="function">
    <text evidence="9">Component of ribonuclease P, a protein complex that generates mature tRNA molecules by cleaving their 5'-ends. Also a component of RNase MRP, which cleaves pre-rRNA sequences.</text>
</comment>
<dbReference type="Proteomes" id="UP000319257">
    <property type="component" value="Unassembled WGS sequence"/>
</dbReference>
<dbReference type="GeneID" id="41973990"/>
<dbReference type="STRING" id="1093900.A0A507B067"/>
<name>A0A507B067_9PEZI</name>
<evidence type="ECO:0000256" key="2">
    <source>
        <dbReference type="ARBA" id="ARBA00004123"/>
    </source>
</evidence>
<gene>
    <name evidence="10" type="ORF">E0L32_006543</name>
</gene>
<dbReference type="GO" id="GO:0000172">
    <property type="term" value="C:ribonuclease MRP complex"/>
    <property type="evidence" value="ECO:0007669"/>
    <property type="project" value="UniProtKB-ARBA"/>
</dbReference>
<evidence type="ECO:0000256" key="1">
    <source>
        <dbReference type="ARBA" id="ARBA00000928"/>
    </source>
</evidence>
<dbReference type="EMBL" id="SKBQ01000037">
    <property type="protein sequence ID" value="TPX13117.1"/>
    <property type="molecule type" value="Genomic_DNA"/>
</dbReference>
<dbReference type="PANTHER" id="PTHR15441">
    <property type="entry name" value="RIBONUCLEASE P PROTEIN SUBUNIT P14"/>
    <property type="match status" value="1"/>
</dbReference>
<dbReference type="SUPFAM" id="SSF160350">
    <property type="entry name" value="Rnp2-like"/>
    <property type="match status" value="1"/>
</dbReference>
<evidence type="ECO:0000256" key="5">
    <source>
        <dbReference type="ARBA" id="ARBA00022694"/>
    </source>
</evidence>
<reference evidence="10 11" key="1">
    <citation type="submission" date="2019-06" db="EMBL/GenBank/DDBJ databases">
        <title>Draft genome sequence of the filamentous fungus Phialemoniopsis curvata isolated from diesel fuel.</title>
        <authorList>
            <person name="Varaljay V.A."/>
            <person name="Lyon W.J."/>
            <person name="Crouch A.L."/>
            <person name="Drake C.E."/>
            <person name="Hollomon J.M."/>
            <person name="Nadeau L.J."/>
            <person name="Nunn H.S."/>
            <person name="Stevenson B.S."/>
            <person name="Bojanowski C.L."/>
            <person name="Crookes-Goodson W.J."/>
        </authorList>
    </citation>
    <scope>NUCLEOTIDE SEQUENCE [LARGE SCALE GENOMIC DNA]</scope>
    <source>
        <strain evidence="10 11">D216</strain>
    </source>
</reference>
<proteinExistence type="inferred from homology"/>
<keyword evidence="11" id="KW-1185">Reference proteome</keyword>
<comment type="subcellular location">
    <subcellularLocation>
        <location evidence="2">Nucleus</location>
    </subcellularLocation>
</comment>
<dbReference type="RefSeq" id="XP_030994828.1">
    <property type="nucleotide sequence ID" value="XM_031141187.1"/>
</dbReference>
<accession>A0A507B067</accession>
<dbReference type="GO" id="GO:0004526">
    <property type="term" value="F:ribonuclease P activity"/>
    <property type="evidence" value="ECO:0007669"/>
    <property type="project" value="UniProtKB-EC"/>
</dbReference>
<comment type="similarity">
    <text evidence="3">Belongs to the eukaryotic/archaeal RNase P protein component 2 family.</text>
</comment>
<evidence type="ECO:0000313" key="10">
    <source>
        <dbReference type="EMBL" id="TPX13117.1"/>
    </source>
</evidence>
<dbReference type="Gene3D" id="3.30.70.3250">
    <property type="entry name" value="Ribonuclease P, Pop5 subunit"/>
    <property type="match status" value="1"/>
</dbReference>
<dbReference type="FunCoup" id="A0A507B067">
    <property type="interactions" value="251"/>
</dbReference>
<dbReference type="OrthoDB" id="24745at2759"/>
<dbReference type="GO" id="GO:0001682">
    <property type="term" value="P:tRNA 5'-leader removal"/>
    <property type="evidence" value="ECO:0007669"/>
    <property type="project" value="InterPro"/>
</dbReference>
<evidence type="ECO:0000256" key="9">
    <source>
        <dbReference type="ARBA" id="ARBA00055200"/>
    </source>
</evidence>
<evidence type="ECO:0000313" key="11">
    <source>
        <dbReference type="Proteomes" id="UP000319257"/>
    </source>
</evidence>
<dbReference type="PANTHER" id="PTHR15441:SF2">
    <property type="entry name" value="RIBONUCLEASE P_MRP PROTEIN SUBUNIT POP5"/>
    <property type="match status" value="1"/>
</dbReference>
<keyword evidence="7" id="KW-0539">Nucleus</keyword>
<dbReference type="GO" id="GO:0005730">
    <property type="term" value="C:nucleolus"/>
    <property type="evidence" value="ECO:0007669"/>
    <property type="project" value="TreeGrafter"/>
</dbReference>
<dbReference type="InterPro" id="IPR002759">
    <property type="entry name" value="Pop5/Rpp14/Rnp2-like"/>
</dbReference>
<evidence type="ECO:0000256" key="7">
    <source>
        <dbReference type="ARBA" id="ARBA00023242"/>
    </source>
</evidence>
<comment type="caution">
    <text evidence="10">The sequence shown here is derived from an EMBL/GenBank/DDBJ whole genome shotgun (WGS) entry which is preliminary data.</text>
</comment>
<protein>
    <recommendedName>
        <fullName evidence="8">Ribonuclease P/MRP protein subunit POP5</fullName>
        <ecNumber evidence="4">3.1.26.5</ecNumber>
    </recommendedName>
</protein>
<dbReference type="FunFam" id="3.30.70.3250:FF:000004">
    <property type="entry name" value="Ribonuclease P/MRP protein subunit POP5"/>
    <property type="match status" value="1"/>
</dbReference>
<dbReference type="GO" id="GO:0000460">
    <property type="term" value="P:maturation of 5.8S rRNA"/>
    <property type="evidence" value="ECO:0007669"/>
    <property type="project" value="UniProtKB-ARBA"/>
</dbReference>
<dbReference type="InParanoid" id="A0A507B067"/>
<evidence type="ECO:0000256" key="3">
    <source>
        <dbReference type="ARBA" id="ARBA00010800"/>
    </source>
</evidence>
<dbReference type="EC" id="3.1.26.5" evidence="4"/>
<evidence type="ECO:0000256" key="8">
    <source>
        <dbReference type="ARBA" id="ARBA00044198"/>
    </source>
</evidence>
<keyword evidence="6" id="KW-0378">Hydrolase</keyword>
<dbReference type="GO" id="GO:0033204">
    <property type="term" value="F:ribonuclease P RNA binding"/>
    <property type="evidence" value="ECO:0007669"/>
    <property type="project" value="TreeGrafter"/>
</dbReference>
<comment type="catalytic activity">
    <reaction evidence="1">
        <text>Endonucleolytic cleavage of RNA, removing 5'-extranucleotides from tRNA precursor.</text>
        <dbReference type="EC" id="3.1.26.5"/>
    </reaction>
</comment>